<sequence length="243" mass="26524">MENTLSNRIKARLDALNMNATQAAVLSELGKTAVRDIIVGKSKSPTVATLARLAETLQCTVSYLVGDADHPQAFRSSDLEMQDFQIADVVGLLRSGIFQKPPKELVSYGRNVLYGHPIAPEHGLTLFKMGDNSMAGAGILEGDIITVAMPYNEKDFALYKHKYVVGVRYVVPPGLEELSLREVALHDGVIKLFTRPLGQQPDLIELSSSDPVQGAPTLFATTEDHGFSVLGYLIRVTRDFPDV</sequence>
<dbReference type="RefSeq" id="WP_136542516.1">
    <property type="nucleotide sequence ID" value="NZ_STGU01000011.1"/>
</dbReference>
<feature type="domain" description="HTH cro/C1-type" evidence="1">
    <location>
        <begin position="9"/>
        <end position="64"/>
    </location>
</feature>
<dbReference type="PROSITE" id="PS50943">
    <property type="entry name" value="HTH_CROC1"/>
    <property type="match status" value="1"/>
</dbReference>
<dbReference type="Gene3D" id="1.10.260.40">
    <property type="entry name" value="lambda repressor-like DNA-binding domains"/>
    <property type="match status" value="1"/>
</dbReference>
<evidence type="ECO:0000313" key="3">
    <source>
        <dbReference type="Proteomes" id="UP000307378"/>
    </source>
</evidence>
<dbReference type="SUPFAM" id="SSF47413">
    <property type="entry name" value="lambda repressor-like DNA-binding domains"/>
    <property type="match status" value="1"/>
</dbReference>
<dbReference type="AlphaFoldDB" id="A0A4S8PPU6"/>
<dbReference type="CDD" id="cd00093">
    <property type="entry name" value="HTH_XRE"/>
    <property type="match status" value="1"/>
</dbReference>
<dbReference type="SMART" id="SM00530">
    <property type="entry name" value="HTH_XRE"/>
    <property type="match status" value="1"/>
</dbReference>
<gene>
    <name evidence="2" type="ORF">FAA86_17980</name>
</gene>
<reference evidence="2 3" key="1">
    <citation type="submission" date="2019-04" db="EMBL/GenBank/DDBJ databases">
        <title>genome sequence of strain W3.</title>
        <authorList>
            <person name="Gao J."/>
            <person name="Sun J."/>
        </authorList>
    </citation>
    <scope>NUCLEOTIDE SEQUENCE [LARGE SCALE GENOMIC DNA]</scope>
    <source>
        <strain evidence="2 3">W3</strain>
    </source>
</reference>
<evidence type="ECO:0000259" key="1">
    <source>
        <dbReference type="PROSITE" id="PS50943"/>
    </source>
</evidence>
<comment type="caution">
    <text evidence="2">The sequence shown here is derived from an EMBL/GenBank/DDBJ whole genome shotgun (WGS) entry which is preliminary data.</text>
</comment>
<dbReference type="Pfam" id="PF01381">
    <property type="entry name" value="HTH_3"/>
    <property type="match status" value="1"/>
</dbReference>
<dbReference type="EMBL" id="STGU01000011">
    <property type="protein sequence ID" value="THV33083.1"/>
    <property type="molecule type" value="Genomic_DNA"/>
</dbReference>
<name>A0A4S8PPU6_9HYPH</name>
<dbReference type="Proteomes" id="UP000307378">
    <property type="component" value="Unassembled WGS sequence"/>
</dbReference>
<dbReference type="InterPro" id="IPR010982">
    <property type="entry name" value="Lambda_DNA-bd_dom_sf"/>
</dbReference>
<organism evidence="2 3">
    <name type="scientific">Rhizobium rosettiformans W3</name>
    <dbReference type="NCBI Taxonomy" id="538378"/>
    <lineage>
        <taxon>Bacteria</taxon>
        <taxon>Pseudomonadati</taxon>
        <taxon>Pseudomonadota</taxon>
        <taxon>Alphaproteobacteria</taxon>
        <taxon>Hyphomicrobiales</taxon>
        <taxon>Rhizobiaceae</taxon>
        <taxon>Rhizobium/Agrobacterium group</taxon>
        <taxon>Rhizobium</taxon>
    </lineage>
</organism>
<proteinExistence type="predicted"/>
<dbReference type="InterPro" id="IPR001387">
    <property type="entry name" value="Cro/C1-type_HTH"/>
</dbReference>
<evidence type="ECO:0000313" key="2">
    <source>
        <dbReference type="EMBL" id="THV33083.1"/>
    </source>
</evidence>
<protein>
    <submittedName>
        <fullName evidence="2">Helix-turn-helix transcriptional regulator</fullName>
    </submittedName>
</protein>
<accession>A0A4S8PPU6</accession>
<dbReference type="GO" id="GO:0003677">
    <property type="term" value="F:DNA binding"/>
    <property type="evidence" value="ECO:0007669"/>
    <property type="project" value="InterPro"/>
</dbReference>